<comment type="caution">
    <text evidence="6">Lacks conserved residue(s) required for the propagation of feature annotation.</text>
</comment>
<feature type="binding site" evidence="6">
    <location>
        <begin position="15"/>
        <end position="17"/>
    </location>
    <ligand>
        <name>FMN</name>
        <dbReference type="ChEBI" id="CHEBI:58210"/>
    </ligand>
</feature>
<evidence type="ECO:0000313" key="9">
    <source>
        <dbReference type="Proteomes" id="UP000199118"/>
    </source>
</evidence>
<comment type="cofactor">
    <cofactor evidence="6">
        <name>FMN</name>
        <dbReference type="ChEBI" id="CHEBI:58210"/>
    </cofactor>
    <text evidence="6">Binds 1 FMN per subunit.</text>
</comment>
<proteinExistence type="inferred from homology"/>
<evidence type="ECO:0000313" key="8">
    <source>
        <dbReference type="EMBL" id="SDX07028.1"/>
    </source>
</evidence>
<dbReference type="PANTHER" id="PTHR43741">
    <property type="entry name" value="FMN-DEPENDENT NADH-AZOREDUCTASE 1"/>
    <property type="match status" value="1"/>
</dbReference>
<feature type="domain" description="Flavodoxin-like fold" evidence="7">
    <location>
        <begin position="1"/>
        <end position="197"/>
    </location>
</feature>
<comment type="subunit">
    <text evidence="6">Homodimer.</text>
</comment>
<protein>
    <recommendedName>
        <fullName evidence="6">FMN dependent NADH:quinone oxidoreductase</fullName>
        <ecNumber evidence="6">1.6.5.-</ecNumber>
    </recommendedName>
    <alternativeName>
        <fullName evidence="6">Azo-dye reductase</fullName>
    </alternativeName>
    <alternativeName>
        <fullName evidence="6">FMN-dependent NADH-azo compound oxidoreductase</fullName>
    </alternativeName>
    <alternativeName>
        <fullName evidence="6">FMN-dependent NADH-azoreductase</fullName>
        <ecNumber evidence="6">1.7.1.17</ecNumber>
    </alternativeName>
</protein>
<keyword evidence="2 6" id="KW-0288">FMN</keyword>
<dbReference type="PANTHER" id="PTHR43741:SF4">
    <property type="entry name" value="FMN-DEPENDENT NADH:QUINONE OXIDOREDUCTASE"/>
    <property type="match status" value="1"/>
</dbReference>
<dbReference type="Proteomes" id="UP000199118">
    <property type="component" value="Unassembled WGS sequence"/>
</dbReference>
<comment type="similarity">
    <text evidence="6">Belongs to the azoreductase type 1 family.</text>
</comment>
<keyword evidence="1 6" id="KW-0285">Flavoprotein</keyword>
<dbReference type="STRING" id="356660.SAMN05444336_103204"/>
<dbReference type="SUPFAM" id="SSF52218">
    <property type="entry name" value="Flavoproteins"/>
    <property type="match status" value="1"/>
</dbReference>
<dbReference type="InterPro" id="IPR050104">
    <property type="entry name" value="FMN-dep_NADH:Q_OxRdtase_AzoR1"/>
</dbReference>
<dbReference type="RefSeq" id="WP_092681447.1">
    <property type="nucleotide sequence ID" value="NZ_FNMZ01000003.1"/>
</dbReference>
<keyword evidence="3 6" id="KW-0560">Oxidoreductase</keyword>
<dbReference type="EC" id="1.6.5.-" evidence="6"/>
<comment type="catalytic activity">
    <reaction evidence="6">
        <text>2 a quinone + NADH + H(+) = 2 a 1,4-benzosemiquinone + NAD(+)</text>
        <dbReference type="Rhea" id="RHEA:65952"/>
        <dbReference type="ChEBI" id="CHEBI:15378"/>
        <dbReference type="ChEBI" id="CHEBI:57540"/>
        <dbReference type="ChEBI" id="CHEBI:57945"/>
        <dbReference type="ChEBI" id="CHEBI:132124"/>
        <dbReference type="ChEBI" id="CHEBI:134225"/>
    </reaction>
</comment>
<reference evidence="8 9" key="1">
    <citation type="submission" date="2016-10" db="EMBL/GenBank/DDBJ databases">
        <authorList>
            <person name="de Groot N.N."/>
        </authorList>
    </citation>
    <scope>NUCLEOTIDE SEQUENCE [LARGE SCALE GENOMIC DNA]</scope>
    <source>
        <strain evidence="8 9">DSM 17890</strain>
    </source>
</reference>
<evidence type="ECO:0000256" key="6">
    <source>
        <dbReference type="HAMAP-Rule" id="MF_01216"/>
    </source>
</evidence>
<organism evidence="8 9">
    <name type="scientific">Albimonas donghaensis</name>
    <dbReference type="NCBI Taxonomy" id="356660"/>
    <lineage>
        <taxon>Bacteria</taxon>
        <taxon>Pseudomonadati</taxon>
        <taxon>Pseudomonadota</taxon>
        <taxon>Alphaproteobacteria</taxon>
        <taxon>Rhodobacterales</taxon>
        <taxon>Paracoccaceae</taxon>
        <taxon>Albimonas</taxon>
    </lineage>
</organism>
<evidence type="ECO:0000259" key="7">
    <source>
        <dbReference type="Pfam" id="PF02525"/>
    </source>
</evidence>
<dbReference type="EC" id="1.7.1.17" evidence="6"/>
<evidence type="ECO:0000256" key="4">
    <source>
        <dbReference type="ARBA" id="ARBA00023027"/>
    </source>
</evidence>
<feature type="binding site" evidence="6">
    <location>
        <position position="9"/>
    </location>
    <ligand>
        <name>FMN</name>
        <dbReference type="ChEBI" id="CHEBI:58210"/>
    </ligand>
</feature>
<gene>
    <name evidence="6" type="primary">azoR</name>
    <name evidence="8" type="ORF">SAMN05444336_103204</name>
</gene>
<evidence type="ECO:0000256" key="3">
    <source>
        <dbReference type="ARBA" id="ARBA00023002"/>
    </source>
</evidence>
<dbReference type="GO" id="GO:0009055">
    <property type="term" value="F:electron transfer activity"/>
    <property type="evidence" value="ECO:0007669"/>
    <property type="project" value="UniProtKB-UniRule"/>
</dbReference>
<dbReference type="Pfam" id="PF02525">
    <property type="entry name" value="Flavodoxin_2"/>
    <property type="match status" value="1"/>
</dbReference>
<dbReference type="GO" id="GO:0016655">
    <property type="term" value="F:oxidoreductase activity, acting on NAD(P)H, quinone or similar compound as acceptor"/>
    <property type="evidence" value="ECO:0007669"/>
    <property type="project" value="InterPro"/>
</dbReference>
<dbReference type="Gene3D" id="3.40.50.360">
    <property type="match status" value="1"/>
</dbReference>
<dbReference type="GO" id="GO:0016652">
    <property type="term" value="F:oxidoreductase activity, acting on NAD(P)H as acceptor"/>
    <property type="evidence" value="ECO:0007669"/>
    <property type="project" value="UniProtKB-UniRule"/>
</dbReference>
<accession>A0A1H2YQC1</accession>
<keyword evidence="4 6" id="KW-0520">NAD</keyword>
<dbReference type="InterPro" id="IPR023048">
    <property type="entry name" value="NADH:quinone_OxRdtase_FMN_depd"/>
</dbReference>
<dbReference type="OrthoDB" id="9787136at2"/>
<evidence type="ECO:0000256" key="2">
    <source>
        <dbReference type="ARBA" id="ARBA00022643"/>
    </source>
</evidence>
<comment type="function">
    <text evidence="6">Also exhibits azoreductase activity. Catalyzes the reductive cleavage of the azo bond in aromatic azo compounds to the corresponding amines.</text>
</comment>
<dbReference type="InterPro" id="IPR003680">
    <property type="entry name" value="Flavodoxin_fold"/>
</dbReference>
<evidence type="ECO:0000256" key="5">
    <source>
        <dbReference type="ARBA" id="ARBA00048542"/>
    </source>
</evidence>
<evidence type="ECO:0000256" key="1">
    <source>
        <dbReference type="ARBA" id="ARBA00022630"/>
    </source>
</evidence>
<feature type="binding site" evidence="6">
    <location>
        <begin position="93"/>
        <end position="96"/>
    </location>
    <ligand>
        <name>FMN</name>
        <dbReference type="ChEBI" id="CHEBI:58210"/>
    </ligand>
</feature>
<dbReference type="HAMAP" id="MF_01216">
    <property type="entry name" value="Azoreductase_type1"/>
    <property type="match status" value="1"/>
</dbReference>
<dbReference type="GO" id="GO:0010181">
    <property type="term" value="F:FMN binding"/>
    <property type="evidence" value="ECO:0007669"/>
    <property type="project" value="UniProtKB-UniRule"/>
</dbReference>
<dbReference type="EMBL" id="FNMZ01000003">
    <property type="protein sequence ID" value="SDX07028.1"/>
    <property type="molecule type" value="Genomic_DNA"/>
</dbReference>
<dbReference type="AlphaFoldDB" id="A0A1H2YQC1"/>
<dbReference type="InterPro" id="IPR029039">
    <property type="entry name" value="Flavoprotein-like_sf"/>
</dbReference>
<comment type="function">
    <text evidence="6">Quinone reductase that provides resistance to thiol-specific stress caused by electrophilic quinones.</text>
</comment>
<comment type="catalytic activity">
    <reaction evidence="5">
        <text>N,N-dimethyl-1,4-phenylenediamine + anthranilate + 2 NAD(+) = 2-(4-dimethylaminophenyl)diazenylbenzoate + 2 NADH + 2 H(+)</text>
        <dbReference type="Rhea" id="RHEA:55872"/>
        <dbReference type="ChEBI" id="CHEBI:15378"/>
        <dbReference type="ChEBI" id="CHEBI:15783"/>
        <dbReference type="ChEBI" id="CHEBI:16567"/>
        <dbReference type="ChEBI" id="CHEBI:57540"/>
        <dbReference type="ChEBI" id="CHEBI:57945"/>
        <dbReference type="ChEBI" id="CHEBI:71579"/>
        <dbReference type="EC" id="1.7.1.17"/>
    </reaction>
    <physiologicalReaction direction="right-to-left" evidence="5">
        <dbReference type="Rhea" id="RHEA:55874"/>
    </physiologicalReaction>
</comment>
<name>A0A1H2YQC1_9RHOB</name>
<sequence>MKALHIDSSITGEASVSRRLSAAVVGRLAEQGADVTRLDLAATPFPHLEGAEMAMARAGAEAIDDATAALAARSRAALDDFLAADVVVIGAPMYNFAIPSQLKAWIDRLAVPGATFRYTEAGPEGLAGGKTVIVAASRAGVYSTGPAAGMDFQEPYLRGLFGFMGITDVRFVRAEGLAMGPEAAAKAIDAALAGVEAAVAPAEKAAA</sequence>
<keyword evidence="9" id="KW-1185">Reference proteome</keyword>